<organism evidence="9 10">
    <name type="scientific">Trachymyrmex cornetzi</name>
    <dbReference type="NCBI Taxonomy" id="471704"/>
    <lineage>
        <taxon>Eukaryota</taxon>
        <taxon>Metazoa</taxon>
        <taxon>Ecdysozoa</taxon>
        <taxon>Arthropoda</taxon>
        <taxon>Hexapoda</taxon>
        <taxon>Insecta</taxon>
        <taxon>Pterygota</taxon>
        <taxon>Neoptera</taxon>
        <taxon>Endopterygota</taxon>
        <taxon>Hymenoptera</taxon>
        <taxon>Apocrita</taxon>
        <taxon>Aculeata</taxon>
        <taxon>Formicoidea</taxon>
        <taxon>Formicidae</taxon>
        <taxon>Myrmicinae</taxon>
        <taxon>Trachymyrmex</taxon>
    </lineage>
</organism>
<keyword evidence="5" id="KW-0479">Metal-binding</keyword>
<evidence type="ECO:0000256" key="2">
    <source>
        <dbReference type="ARBA" id="ARBA00004123"/>
    </source>
</evidence>
<feature type="domain" description="DDE Tnp4" evidence="8">
    <location>
        <begin position="22"/>
        <end position="152"/>
    </location>
</feature>
<keyword evidence="6" id="KW-0378">Hydrolase</keyword>
<evidence type="ECO:0000256" key="5">
    <source>
        <dbReference type="ARBA" id="ARBA00022723"/>
    </source>
</evidence>
<dbReference type="InterPro" id="IPR045249">
    <property type="entry name" value="HARBI1-like"/>
</dbReference>
<proteinExistence type="inferred from homology"/>
<keyword evidence="10" id="KW-1185">Reference proteome</keyword>
<keyword evidence="4" id="KW-0540">Nuclease</keyword>
<comment type="subcellular location">
    <subcellularLocation>
        <location evidence="2">Nucleus</location>
    </subcellularLocation>
</comment>
<name>A0A151JNC9_9HYME</name>
<evidence type="ECO:0000259" key="8">
    <source>
        <dbReference type="Pfam" id="PF13359"/>
    </source>
</evidence>
<sequence>FRLKRATFEYILHIISKDLVRKTKGYETISPRVVCDHRALITHCYVGHPGSVHDQRIFRQSEVATYLNNEDSHLVGDCAYALHEHLLVPYKDNGHLSAAQKHYNFCQFSARVVVERYFDLLKTRLRSLVHCLPMTRIDLMAEYIVACCVIHNICILNKDELAIIPLISATDTSAQDHHIDQRQANNNGIYKRDMIMNMLQREFN</sequence>
<evidence type="ECO:0000256" key="4">
    <source>
        <dbReference type="ARBA" id="ARBA00022722"/>
    </source>
</evidence>
<dbReference type="PANTHER" id="PTHR22930:SF85">
    <property type="entry name" value="GH03217P-RELATED"/>
    <property type="match status" value="1"/>
</dbReference>
<evidence type="ECO:0000313" key="10">
    <source>
        <dbReference type="Proteomes" id="UP000078492"/>
    </source>
</evidence>
<accession>A0A151JNC9</accession>
<gene>
    <name evidence="9" type="ORF">ALC57_03047</name>
</gene>
<dbReference type="STRING" id="471704.A0A151JNC9"/>
<evidence type="ECO:0000256" key="6">
    <source>
        <dbReference type="ARBA" id="ARBA00022801"/>
    </source>
</evidence>
<dbReference type="InterPro" id="IPR027806">
    <property type="entry name" value="HARBI1_dom"/>
</dbReference>
<dbReference type="AlphaFoldDB" id="A0A151JNC9"/>
<evidence type="ECO:0000256" key="1">
    <source>
        <dbReference type="ARBA" id="ARBA00001968"/>
    </source>
</evidence>
<keyword evidence="7" id="KW-0539">Nucleus</keyword>
<dbReference type="Proteomes" id="UP000078492">
    <property type="component" value="Unassembled WGS sequence"/>
</dbReference>
<dbReference type="Pfam" id="PF13359">
    <property type="entry name" value="DDE_Tnp_4"/>
    <property type="match status" value="1"/>
</dbReference>
<dbReference type="GO" id="GO:0046872">
    <property type="term" value="F:metal ion binding"/>
    <property type="evidence" value="ECO:0007669"/>
    <property type="project" value="UniProtKB-KW"/>
</dbReference>
<dbReference type="PANTHER" id="PTHR22930">
    <property type="match status" value="1"/>
</dbReference>
<protein>
    <submittedName>
        <fullName evidence="9">Putative nuclease HARBI1</fullName>
    </submittedName>
</protein>
<dbReference type="EMBL" id="KQ978902">
    <property type="protein sequence ID" value="KYN27563.1"/>
    <property type="molecule type" value="Genomic_DNA"/>
</dbReference>
<comment type="cofactor">
    <cofactor evidence="1">
        <name>a divalent metal cation</name>
        <dbReference type="ChEBI" id="CHEBI:60240"/>
    </cofactor>
</comment>
<reference evidence="9 10" key="1">
    <citation type="submission" date="2015-09" db="EMBL/GenBank/DDBJ databases">
        <title>Trachymyrmex cornetzi WGS genome.</title>
        <authorList>
            <person name="Nygaard S."/>
            <person name="Hu H."/>
            <person name="Boomsma J."/>
            <person name="Zhang G."/>
        </authorList>
    </citation>
    <scope>NUCLEOTIDE SEQUENCE [LARGE SCALE GENOMIC DNA]</scope>
    <source>
        <strain evidence="9">Tcor2-1</strain>
        <tissue evidence="9">Whole body</tissue>
    </source>
</reference>
<evidence type="ECO:0000256" key="7">
    <source>
        <dbReference type="ARBA" id="ARBA00023242"/>
    </source>
</evidence>
<comment type="similarity">
    <text evidence="3">Belongs to the HARBI1 family.</text>
</comment>
<dbReference type="GO" id="GO:0004518">
    <property type="term" value="F:nuclease activity"/>
    <property type="evidence" value="ECO:0007669"/>
    <property type="project" value="UniProtKB-KW"/>
</dbReference>
<dbReference type="GO" id="GO:0016787">
    <property type="term" value="F:hydrolase activity"/>
    <property type="evidence" value="ECO:0007669"/>
    <property type="project" value="UniProtKB-KW"/>
</dbReference>
<feature type="non-terminal residue" evidence="9">
    <location>
        <position position="1"/>
    </location>
</feature>
<dbReference type="GO" id="GO:0005634">
    <property type="term" value="C:nucleus"/>
    <property type="evidence" value="ECO:0007669"/>
    <property type="project" value="UniProtKB-SubCell"/>
</dbReference>
<evidence type="ECO:0000256" key="3">
    <source>
        <dbReference type="ARBA" id="ARBA00006958"/>
    </source>
</evidence>
<evidence type="ECO:0000313" key="9">
    <source>
        <dbReference type="EMBL" id="KYN27563.1"/>
    </source>
</evidence>